<dbReference type="Proteomes" id="UP001151518">
    <property type="component" value="Unassembled WGS sequence"/>
</dbReference>
<evidence type="ECO:0000256" key="2">
    <source>
        <dbReference type="ARBA" id="ARBA00022741"/>
    </source>
</evidence>
<feature type="compositionally biased region" description="Polar residues" evidence="6">
    <location>
        <begin position="221"/>
        <end position="244"/>
    </location>
</feature>
<dbReference type="EC" id="2.7.11.1" evidence="8"/>
<dbReference type="AlphaFoldDB" id="A0A9W8G451"/>
<feature type="compositionally biased region" description="Polar residues" evidence="6">
    <location>
        <begin position="104"/>
        <end position="126"/>
    </location>
</feature>
<dbReference type="InterPro" id="IPR011009">
    <property type="entry name" value="Kinase-like_dom_sf"/>
</dbReference>
<dbReference type="PANTHER" id="PTHR11042:SF190">
    <property type="entry name" value="MITOSIS INHIBITOR PROTEIN KINASE MIK1"/>
    <property type="match status" value="1"/>
</dbReference>
<keyword evidence="4" id="KW-0067">ATP-binding</keyword>
<keyword evidence="1 8" id="KW-0808">Transferase</keyword>
<feature type="region of interest" description="Disordered" evidence="6">
    <location>
        <begin position="141"/>
        <end position="161"/>
    </location>
</feature>
<dbReference type="InterPro" id="IPR000719">
    <property type="entry name" value="Prot_kinase_dom"/>
</dbReference>
<proteinExistence type="inferred from homology"/>
<name>A0A9W8G451_9FUNG</name>
<evidence type="ECO:0000259" key="7">
    <source>
        <dbReference type="PROSITE" id="PS50011"/>
    </source>
</evidence>
<protein>
    <submittedName>
        <fullName evidence="8">Mitosis inhibitor protein kinase swe1</fullName>
        <ecNumber evidence="8">2.7.11.1</ecNumber>
    </submittedName>
</protein>
<dbReference type="PANTHER" id="PTHR11042">
    <property type="entry name" value="EUKARYOTIC TRANSLATION INITIATION FACTOR 2-ALPHA KINASE EIF2-ALPHA KINASE -RELATED"/>
    <property type="match status" value="1"/>
</dbReference>
<gene>
    <name evidence="8" type="primary">SWE1</name>
    <name evidence="8" type="ORF">GGI25_005279</name>
</gene>
<keyword evidence="2" id="KW-0547">Nucleotide-binding</keyword>
<comment type="similarity">
    <text evidence="5">Belongs to the protein kinase superfamily. Ser/Thr protein kinase family. GCN2 subfamily.</text>
</comment>
<organism evidence="8 9">
    <name type="scientific">Coemansia spiralis</name>
    <dbReference type="NCBI Taxonomy" id="417178"/>
    <lineage>
        <taxon>Eukaryota</taxon>
        <taxon>Fungi</taxon>
        <taxon>Fungi incertae sedis</taxon>
        <taxon>Zoopagomycota</taxon>
        <taxon>Kickxellomycotina</taxon>
        <taxon>Kickxellomycetes</taxon>
        <taxon>Kickxellales</taxon>
        <taxon>Kickxellaceae</taxon>
        <taxon>Coemansia</taxon>
    </lineage>
</organism>
<feature type="domain" description="Protein kinase" evidence="7">
    <location>
        <begin position="649"/>
        <end position="918"/>
    </location>
</feature>
<comment type="caution">
    <text evidence="8">The sequence shown here is derived from an EMBL/GenBank/DDBJ whole genome shotgun (WGS) entry which is preliminary data.</text>
</comment>
<evidence type="ECO:0000256" key="6">
    <source>
        <dbReference type="SAM" id="MobiDB-lite"/>
    </source>
</evidence>
<dbReference type="Pfam" id="PF00069">
    <property type="entry name" value="Pkinase"/>
    <property type="match status" value="1"/>
</dbReference>
<evidence type="ECO:0000256" key="4">
    <source>
        <dbReference type="ARBA" id="ARBA00022840"/>
    </source>
</evidence>
<feature type="compositionally biased region" description="Polar residues" evidence="6">
    <location>
        <begin position="50"/>
        <end position="87"/>
    </location>
</feature>
<accession>A0A9W8G451</accession>
<dbReference type="Gene3D" id="1.10.510.10">
    <property type="entry name" value="Transferase(Phosphotransferase) domain 1"/>
    <property type="match status" value="1"/>
</dbReference>
<dbReference type="SMART" id="SM00220">
    <property type="entry name" value="S_TKc"/>
    <property type="match status" value="1"/>
</dbReference>
<dbReference type="GO" id="GO:0005634">
    <property type="term" value="C:nucleus"/>
    <property type="evidence" value="ECO:0007669"/>
    <property type="project" value="TreeGrafter"/>
</dbReference>
<dbReference type="GO" id="GO:0110031">
    <property type="term" value="P:negative regulation of G2/MI transition of meiotic cell cycle"/>
    <property type="evidence" value="ECO:0007669"/>
    <property type="project" value="TreeGrafter"/>
</dbReference>
<feature type="compositionally biased region" description="Low complexity" evidence="6">
    <location>
        <begin position="1021"/>
        <end position="1046"/>
    </location>
</feature>
<dbReference type="EMBL" id="JANBTW010000090">
    <property type="protein sequence ID" value="KAJ2672039.1"/>
    <property type="molecule type" value="Genomic_DNA"/>
</dbReference>
<dbReference type="GO" id="GO:0005524">
    <property type="term" value="F:ATP binding"/>
    <property type="evidence" value="ECO:0007669"/>
    <property type="project" value="UniProtKB-KW"/>
</dbReference>
<reference evidence="8" key="1">
    <citation type="submission" date="2022-07" db="EMBL/GenBank/DDBJ databases">
        <title>Phylogenomic reconstructions and comparative analyses of Kickxellomycotina fungi.</title>
        <authorList>
            <person name="Reynolds N.K."/>
            <person name="Stajich J.E."/>
            <person name="Barry K."/>
            <person name="Grigoriev I.V."/>
            <person name="Crous P."/>
            <person name="Smith M.E."/>
        </authorList>
    </citation>
    <scope>NUCLEOTIDE SEQUENCE</scope>
    <source>
        <strain evidence="8">NRRL 3115</strain>
    </source>
</reference>
<feature type="region of interest" description="Disordered" evidence="6">
    <location>
        <begin position="18"/>
        <end position="126"/>
    </location>
</feature>
<dbReference type="GO" id="GO:0005737">
    <property type="term" value="C:cytoplasm"/>
    <property type="evidence" value="ECO:0007669"/>
    <property type="project" value="TreeGrafter"/>
</dbReference>
<evidence type="ECO:0000256" key="1">
    <source>
        <dbReference type="ARBA" id="ARBA00022679"/>
    </source>
</evidence>
<dbReference type="OrthoDB" id="5337378at2759"/>
<feature type="compositionally biased region" description="Low complexity" evidence="6">
    <location>
        <begin position="257"/>
        <end position="277"/>
    </location>
</feature>
<dbReference type="InterPro" id="IPR008271">
    <property type="entry name" value="Ser/Thr_kinase_AS"/>
</dbReference>
<feature type="region of interest" description="Disordered" evidence="6">
    <location>
        <begin position="1007"/>
        <end position="1046"/>
    </location>
</feature>
<dbReference type="PROSITE" id="PS00108">
    <property type="entry name" value="PROTEIN_KINASE_ST"/>
    <property type="match status" value="1"/>
</dbReference>
<dbReference type="PROSITE" id="PS50011">
    <property type="entry name" value="PROTEIN_KINASE_DOM"/>
    <property type="match status" value="1"/>
</dbReference>
<dbReference type="GO" id="GO:0004674">
    <property type="term" value="F:protein serine/threonine kinase activity"/>
    <property type="evidence" value="ECO:0007669"/>
    <property type="project" value="UniProtKB-EC"/>
</dbReference>
<evidence type="ECO:0000313" key="8">
    <source>
        <dbReference type="EMBL" id="KAJ2672039.1"/>
    </source>
</evidence>
<keyword evidence="3" id="KW-0418">Kinase</keyword>
<dbReference type="Gene3D" id="3.30.200.20">
    <property type="entry name" value="Phosphorylase Kinase, domain 1"/>
    <property type="match status" value="1"/>
</dbReference>
<evidence type="ECO:0000256" key="3">
    <source>
        <dbReference type="ARBA" id="ARBA00022777"/>
    </source>
</evidence>
<dbReference type="InterPro" id="IPR050339">
    <property type="entry name" value="CC_SR_Kinase"/>
</dbReference>
<feature type="region of interest" description="Disordered" evidence="6">
    <location>
        <begin position="189"/>
        <end position="337"/>
    </location>
</feature>
<sequence>MADTPQRPVTRALLRISKGDAAAALPAQSSPRSRRKTIGLRSYASFPALPNNQSSAPSNDSDPHQNTKSSNITAGRPALTSTVSAGDSSDFGLDAPSPSYIRRISNSQKQQQQLARTPSVHRSQQQSLLGCLTPTHARNMESPATQHSIHSISPSPSPTPYHLARTTHRRLTFSPADIAAAAASGSVARSGGISAPASANQQPPSLFTPPATKLVRPDPSVFTSTGLLSKKQQARVRSNSSFVTPDTPCKRAGNNEPATNSGPGSSSSDADGNNTGSRAQKGMTTPHAHHFPSAPKPPIDIDPFRLGKHRNSSTDSLRRTRKKPHLGPANEDLDDLQSLFDTPCRPRQNTLVDDEFMQRPPPGFRIPSMDAGTKVSSGMIASTSVAGASRPLPPSFAPEHQQLIESLTADNLVDPGMAPWDSRHSSNRWSWAASSDAGSVSSAATLAPNSRSPVLTQGVETIDGDNDSLVASLGQQVGKRQRQPLFRKDSFCGSIFGDDDGGTGSGGDAHCNSSREVFGGGKSTHIVDEMELDVEGGDTDDYDDDVFGGSSTRHRRGASVSALSALALVGELGDAADDSNEQLVMKSPRILAVERPQMPQIVQGCATNYPHFLGREYFCQADHSLPFLAPTSEYHVDGLGYLDYFEHQFEIISRAGEGNFSSVFSVRSLDDGQLYAVKKTRQPFTGRQERARRLREVEVLCSLPQCAGIVRLVNAWEQFGHLYIQFELCEQGNLANYLDERAHREERVSEAHAWAILAHAAHAVHILHECDVAHLDIKPANFLLGADFASPGAEQHEGWLKLADFGHAIRLPHESLAWVEEGDREYMAPEVLRGVYTKAADVFSLGMMMLEITADIVLPDNGVEWHKLREGCFDDQNFVDLPYSQDLLETIKQMLHPDLDQRPSLGQILSLSQCGIYTSARPVRTRNMSEDFTNYRSYQRLVGGGVHQQHPHALVRAASAGVDGSPMHISVHPMTTRSAAAAAATTSPETAAFEAAAFETVALAAAKRTDRKRSNTALTRRTASAPGTSPSSAASRSSAQATATAH</sequence>
<evidence type="ECO:0000313" key="9">
    <source>
        <dbReference type="Proteomes" id="UP001151518"/>
    </source>
</evidence>
<evidence type="ECO:0000256" key="5">
    <source>
        <dbReference type="ARBA" id="ARBA00037982"/>
    </source>
</evidence>
<dbReference type="SUPFAM" id="SSF56112">
    <property type="entry name" value="Protein kinase-like (PK-like)"/>
    <property type="match status" value="1"/>
</dbReference>
<dbReference type="GO" id="GO:0004713">
    <property type="term" value="F:protein tyrosine kinase activity"/>
    <property type="evidence" value="ECO:0007669"/>
    <property type="project" value="TreeGrafter"/>
</dbReference>